<keyword evidence="4" id="KW-1185">Reference proteome</keyword>
<name>A0ABM6Q655_9PROT</name>
<evidence type="ECO:0000256" key="2">
    <source>
        <dbReference type="SAM" id="Phobius"/>
    </source>
</evidence>
<evidence type="ECO:0000313" key="3">
    <source>
        <dbReference type="EMBL" id="AUG51426.1"/>
    </source>
</evidence>
<dbReference type="PANTHER" id="PTHR34219">
    <property type="entry name" value="IRON-REGULATED INNER MEMBRANE PROTEIN-RELATED"/>
    <property type="match status" value="1"/>
</dbReference>
<dbReference type="EMBL" id="CP024199">
    <property type="protein sequence ID" value="AUG51426.1"/>
    <property type="molecule type" value="Genomic_DNA"/>
</dbReference>
<sequence length="473" mass="51739">MSTQNAATHARPNRNPTPNASRNENRKFYMAAWRWHFYAGIFVIPFLLILATTGMVMMVFTGQSNQLGHVSDIIPTGQPLPVSQQAKAALATLPDGHLDQYISPEAPNRPAFFAIRNTGAVIAVAVNPYSGEILNSQDSTTTLYAIANDIHGSLMIGDTGDRIMEAAASLTLLLIITGLWMWLPKAGLKRAFIPEFSAKGRVFWKSLHAVFGTWVSAILVLFILSGLAWSGIWGDKYIQPWSAFPAEKWDNVPLSDLNHRSLNHGPLDEVPWGLETTRMPMSGSQAGATGISQPVTLDTVAQWANSNGFSGQYKVSLPKGDTGVYTLMAEARNEDSVDPSNDRTLHIDRYTGNILADIRYQDYSPVAKLMAWGIGLHKGLAGTWNFVLNFVVLLTVITICLSGIVMWWKRRPRGAGRLVAPPMPEDITLWKGAIVTVLGLSLAFPMAGFTLLGIIALDFVVLSRIPALKRAIS</sequence>
<dbReference type="RefSeq" id="WP_101283090.1">
    <property type="nucleotide sequence ID" value="NZ_CP024199.1"/>
</dbReference>
<keyword evidence="2" id="KW-1133">Transmembrane helix</keyword>
<feature type="transmembrane region" description="Helical" evidence="2">
    <location>
        <begin position="203"/>
        <end position="229"/>
    </location>
</feature>
<keyword evidence="2" id="KW-0472">Membrane</keyword>
<evidence type="ECO:0008006" key="5">
    <source>
        <dbReference type="Google" id="ProtNLM"/>
    </source>
</evidence>
<feature type="region of interest" description="Disordered" evidence="1">
    <location>
        <begin position="1"/>
        <end position="22"/>
    </location>
</feature>
<dbReference type="Proteomes" id="UP000233458">
    <property type="component" value="Chromosome"/>
</dbReference>
<feature type="transmembrane region" description="Helical" evidence="2">
    <location>
        <begin position="386"/>
        <end position="408"/>
    </location>
</feature>
<feature type="transmembrane region" description="Helical" evidence="2">
    <location>
        <begin position="35"/>
        <end position="60"/>
    </location>
</feature>
<evidence type="ECO:0000256" key="1">
    <source>
        <dbReference type="SAM" id="MobiDB-lite"/>
    </source>
</evidence>
<evidence type="ECO:0000313" key="4">
    <source>
        <dbReference type="Proteomes" id="UP000233458"/>
    </source>
</evidence>
<dbReference type="PANTHER" id="PTHR34219:SF1">
    <property type="entry name" value="PEPSY DOMAIN-CONTAINING PROTEIN"/>
    <property type="match status" value="1"/>
</dbReference>
<feature type="transmembrane region" description="Helical" evidence="2">
    <location>
        <begin position="428"/>
        <end position="461"/>
    </location>
</feature>
<dbReference type="Pfam" id="PF03929">
    <property type="entry name" value="PepSY_TM"/>
    <property type="match status" value="1"/>
</dbReference>
<feature type="transmembrane region" description="Helical" evidence="2">
    <location>
        <begin position="163"/>
        <end position="183"/>
    </location>
</feature>
<accession>A0ABM6Q655</accession>
<reference evidence="3 4" key="1">
    <citation type="submission" date="2017-10" db="EMBL/GenBank/DDBJ databases">
        <title>Biodiversity and function of Thalassospira species in the particle-attached aromatic-hydrocarbon-degrading consortia from the surface seawater of the China South Sea.</title>
        <authorList>
            <person name="Dong C."/>
            <person name="Liu R."/>
            <person name="Shao Z."/>
        </authorList>
    </citation>
    <scope>NUCLEOTIDE SEQUENCE [LARGE SCALE GENOMIC DNA]</scope>
    <source>
        <strain evidence="3 4">CSC3H3</strain>
    </source>
</reference>
<gene>
    <name evidence="3" type="ORF">CSC3H3_00895</name>
</gene>
<keyword evidence="2" id="KW-0812">Transmembrane</keyword>
<proteinExistence type="predicted"/>
<organism evidence="3 4">
    <name type="scientific">Thalassospira marina</name>
    <dbReference type="NCBI Taxonomy" id="2048283"/>
    <lineage>
        <taxon>Bacteria</taxon>
        <taxon>Pseudomonadati</taxon>
        <taxon>Pseudomonadota</taxon>
        <taxon>Alphaproteobacteria</taxon>
        <taxon>Rhodospirillales</taxon>
        <taxon>Thalassospiraceae</taxon>
        <taxon>Thalassospira</taxon>
    </lineage>
</organism>
<protein>
    <recommendedName>
        <fullName evidence="5">PepSY domain-containing protein</fullName>
    </recommendedName>
</protein>
<dbReference type="InterPro" id="IPR005625">
    <property type="entry name" value="PepSY-ass_TM"/>
</dbReference>